<dbReference type="Proteomes" id="UP000027451">
    <property type="component" value="Unassembled WGS sequence"/>
</dbReference>
<protein>
    <submittedName>
        <fullName evidence="1">Uncharacterized protein</fullName>
    </submittedName>
</protein>
<comment type="caution">
    <text evidence="1">The sequence shown here is derived from an EMBL/GenBank/DDBJ whole genome shotgun (WGS) entry which is preliminary data.</text>
</comment>
<evidence type="ECO:0000313" key="1">
    <source>
        <dbReference type="EMBL" id="KDR34272.1"/>
    </source>
</evidence>
<keyword evidence="2" id="KW-1185">Reference proteome</keyword>
<sequence length="77" mass="8910">MTLDGSPERACTGMQRNAVLRFVPVSDAFSFMNVLRPDTCARRLKQEVQFFEALMFKRYQCRKRRRLDDALHAGNAA</sequence>
<reference evidence="1 2" key="1">
    <citation type="submission" date="2014-03" db="EMBL/GenBank/DDBJ databases">
        <title>Draft Genome Sequences of Four Burkholderia Strains.</title>
        <authorList>
            <person name="Liu X.Y."/>
            <person name="Li C.X."/>
            <person name="Xu J.H."/>
        </authorList>
    </citation>
    <scope>NUCLEOTIDE SEQUENCE [LARGE SCALE GENOMIC DNA]</scope>
    <source>
        <strain evidence="1 2">OP-1</strain>
    </source>
</reference>
<proteinExistence type="predicted"/>
<name>A0A656QXE3_9BURK</name>
<dbReference type="EMBL" id="JFHD01000001">
    <property type="protein sequence ID" value="KDR34272.1"/>
    <property type="molecule type" value="Genomic_DNA"/>
</dbReference>
<accession>A0A656QXE3</accession>
<dbReference type="AlphaFoldDB" id="A0A656QXE3"/>
<evidence type="ECO:0000313" key="2">
    <source>
        <dbReference type="Proteomes" id="UP000027451"/>
    </source>
</evidence>
<organism evidence="1 2">
    <name type="scientific">Caballeronia zhejiangensis</name>
    <dbReference type="NCBI Taxonomy" id="871203"/>
    <lineage>
        <taxon>Bacteria</taxon>
        <taxon>Pseudomonadati</taxon>
        <taxon>Pseudomonadota</taxon>
        <taxon>Betaproteobacteria</taxon>
        <taxon>Burkholderiales</taxon>
        <taxon>Burkholderiaceae</taxon>
        <taxon>Caballeronia</taxon>
    </lineage>
</organism>
<gene>
    <name evidence="1" type="ORF">BG60_02815</name>
</gene>